<dbReference type="AlphaFoldDB" id="A0A7H1BHD0"/>
<comment type="similarity">
    <text evidence="1">Belongs to the short-chain dehydrogenases/reductases (SDR) family.</text>
</comment>
<dbReference type="SUPFAM" id="SSF51735">
    <property type="entry name" value="NAD(P)-binding Rossmann-fold domains"/>
    <property type="match status" value="1"/>
</dbReference>
<reference evidence="3 4" key="1">
    <citation type="submission" date="2020-09" db="EMBL/GenBank/DDBJ databases">
        <title>A novel species.</title>
        <authorList>
            <person name="Gao J."/>
        </authorList>
    </citation>
    <scope>NUCLEOTIDE SEQUENCE [LARGE SCALE GENOMIC DNA]</scope>
    <source>
        <strain evidence="3 4">CRXT-Y-14</strain>
    </source>
</reference>
<dbReference type="Pfam" id="PF13561">
    <property type="entry name" value="adh_short_C2"/>
    <property type="match status" value="1"/>
</dbReference>
<dbReference type="PANTHER" id="PTHR24321">
    <property type="entry name" value="DEHYDROGENASES, SHORT CHAIN"/>
    <property type="match status" value="1"/>
</dbReference>
<dbReference type="InterPro" id="IPR036291">
    <property type="entry name" value="NAD(P)-bd_dom_sf"/>
</dbReference>
<dbReference type="Gene3D" id="3.40.50.720">
    <property type="entry name" value="NAD(P)-binding Rossmann-like Domain"/>
    <property type="match status" value="1"/>
</dbReference>
<dbReference type="InterPro" id="IPR002347">
    <property type="entry name" value="SDR_fam"/>
</dbReference>
<accession>A0A7H1BHD0</accession>
<evidence type="ECO:0000256" key="1">
    <source>
        <dbReference type="ARBA" id="ARBA00006484"/>
    </source>
</evidence>
<evidence type="ECO:0000256" key="2">
    <source>
        <dbReference type="ARBA" id="ARBA00023002"/>
    </source>
</evidence>
<name>A0A7H1BHD0_9ACTN</name>
<proteinExistence type="inferred from homology"/>
<sequence>MSRTHLVTGAASGIGKATVERLRAAGHRVIGADLKGADICADLATAEGRAELVERVAELTGGRLDAVIACAGLSQFSPLTVRVNCFGAFATLTGLRPLLAAGTDPRAVVISSVASVHPADQAIVDAVLSGDEDAAVAAAQAAADRGEGHVIYGSSKQAVARWLRRTAVGEEWAGAGIPLNAIAPGTIVTPMTQPMLDDPEMRKVVDASVPMPLHGHATPEQVAPLLEWLTSPANTHVTGQVVFIDGGADAVLRGDGAW</sequence>
<gene>
    <name evidence="3" type="ORF">IAG42_33990</name>
</gene>
<evidence type="ECO:0000313" key="3">
    <source>
        <dbReference type="EMBL" id="QNS08135.1"/>
    </source>
</evidence>
<dbReference type="PRINTS" id="PR00081">
    <property type="entry name" value="GDHRDH"/>
</dbReference>
<dbReference type="RefSeq" id="WP_188340796.1">
    <property type="nucleotide sequence ID" value="NZ_CP061281.1"/>
</dbReference>
<dbReference type="PANTHER" id="PTHR24321:SF8">
    <property type="entry name" value="ESTRADIOL 17-BETA-DEHYDROGENASE 8-RELATED"/>
    <property type="match status" value="1"/>
</dbReference>
<evidence type="ECO:0000313" key="4">
    <source>
        <dbReference type="Proteomes" id="UP000516428"/>
    </source>
</evidence>
<protein>
    <submittedName>
        <fullName evidence="3">SDR family oxidoreductase</fullName>
    </submittedName>
</protein>
<dbReference type="GO" id="GO:0016491">
    <property type="term" value="F:oxidoreductase activity"/>
    <property type="evidence" value="ECO:0007669"/>
    <property type="project" value="UniProtKB-KW"/>
</dbReference>
<dbReference type="Proteomes" id="UP000516428">
    <property type="component" value="Chromosome"/>
</dbReference>
<organism evidence="3 4">
    <name type="scientific">Streptomyces xanthii</name>
    <dbReference type="NCBI Taxonomy" id="2768069"/>
    <lineage>
        <taxon>Bacteria</taxon>
        <taxon>Bacillati</taxon>
        <taxon>Actinomycetota</taxon>
        <taxon>Actinomycetes</taxon>
        <taxon>Kitasatosporales</taxon>
        <taxon>Streptomycetaceae</taxon>
        <taxon>Streptomyces</taxon>
    </lineage>
</organism>
<keyword evidence="2" id="KW-0560">Oxidoreductase</keyword>
<dbReference type="KEGG" id="sxn:IAG42_33990"/>
<keyword evidence="4" id="KW-1185">Reference proteome</keyword>
<dbReference type="EMBL" id="CP061281">
    <property type="protein sequence ID" value="QNS08135.1"/>
    <property type="molecule type" value="Genomic_DNA"/>
</dbReference>